<protein>
    <recommendedName>
        <fullName evidence="2">DUF7575 domain-containing protein</fullName>
    </recommendedName>
</protein>
<evidence type="ECO:0000256" key="1">
    <source>
        <dbReference type="SAM" id="Phobius"/>
    </source>
</evidence>
<name>A0A1N6VIE7_9EURY</name>
<evidence type="ECO:0000313" key="3">
    <source>
        <dbReference type="EMBL" id="SIQ77526.1"/>
    </source>
</evidence>
<dbReference type="OrthoDB" id="204947at2157"/>
<dbReference type="InterPro" id="IPR055997">
    <property type="entry name" value="DUF7575"/>
</dbReference>
<keyword evidence="1" id="KW-0812">Transmembrane</keyword>
<dbReference type="Pfam" id="PF24460">
    <property type="entry name" value="DUF7575"/>
    <property type="match status" value="1"/>
</dbReference>
<dbReference type="EMBL" id="FTNO01000001">
    <property type="protein sequence ID" value="SIQ77526.1"/>
    <property type="molecule type" value="Genomic_DNA"/>
</dbReference>
<keyword evidence="1" id="KW-1133">Transmembrane helix</keyword>
<feature type="domain" description="DUF7575" evidence="2">
    <location>
        <begin position="106"/>
        <end position="133"/>
    </location>
</feature>
<dbReference type="Proteomes" id="UP000186914">
    <property type="component" value="Unassembled WGS sequence"/>
</dbReference>
<keyword evidence="1" id="KW-0472">Membrane</keyword>
<dbReference type="RefSeq" id="WP_076427448.1">
    <property type="nucleotide sequence ID" value="NZ_FTNO01000001.1"/>
</dbReference>
<proteinExistence type="predicted"/>
<accession>A0A1N6VIE7</accession>
<evidence type="ECO:0000313" key="4">
    <source>
        <dbReference type="Proteomes" id="UP000186914"/>
    </source>
</evidence>
<organism evidence="3 4">
    <name type="scientific">Haladaptatus litoreus</name>
    <dbReference type="NCBI Taxonomy" id="553468"/>
    <lineage>
        <taxon>Archaea</taxon>
        <taxon>Methanobacteriati</taxon>
        <taxon>Methanobacteriota</taxon>
        <taxon>Stenosarchaea group</taxon>
        <taxon>Halobacteria</taxon>
        <taxon>Halobacteriales</taxon>
        <taxon>Haladaptataceae</taxon>
        <taxon>Haladaptatus</taxon>
    </lineage>
</organism>
<keyword evidence="4" id="KW-1185">Reference proteome</keyword>
<feature type="transmembrane region" description="Helical" evidence="1">
    <location>
        <begin position="30"/>
        <end position="46"/>
    </location>
</feature>
<reference evidence="4" key="1">
    <citation type="submission" date="2017-01" db="EMBL/GenBank/DDBJ databases">
        <authorList>
            <person name="Varghese N."/>
            <person name="Submissions S."/>
        </authorList>
    </citation>
    <scope>NUCLEOTIDE SEQUENCE [LARGE SCALE GENOMIC DNA]</scope>
    <source>
        <strain evidence="4">CGMCC 1.7737</strain>
    </source>
</reference>
<sequence>MTRKRPWLAAVFALVYPGLGHTYLRQWLRALLWFGFALVTVMVFIPQETFQAVESGGFSVYYEELSSLPFEVTLPILVVQLCNVIDAYWSALRNNRAAAATATAGEGEVRCPHCRRNVDDDLDFCHWCTNPIDTETAAQ</sequence>
<evidence type="ECO:0000259" key="2">
    <source>
        <dbReference type="Pfam" id="PF24460"/>
    </source>
</evidence>
<dbReference type="AlphaFoldDB" id="A0A1N6VIE7"/>
<gene>
    <name evidence="3" type="ORF">SAMN05421858_0368</name>
</gene>